<dbReference type="PANTHER" id="PTHR10655:SF17">
    <property type="entry name" value="LYSOPHOSPHOLIPASE-LIKE PROTEIN 1"/>
    <property type="match status" value="1"/>
</dbReference>
<dbReference type="EMBL" id="KV453927">
    <property type="protein sequence ID" value="ODV74994.1"/>
    <property type="molecule type" value="Genomic_DNA"/>
</dbReference>
<keyword evidence="6" id="KW-0443">Lipid metabolism</keyword>
<keyword evidence="12" id="KW-1185">Reference proteome</keyword>
<reference evidence="11 12" key="1">
    <citation type="journal article" date="2016" name="Proc. Natl. Acad. Sci. U.S.A.">
        <title>Comparative genomics of biotechnologically important yeasts.</title>
        <authorList>
            <person name="Riley R."/>
            <person name="Haridas S."/>
            <person name="Wolfe K.H."/>
            <person name="Lopes M.R."/>
            <person name="Hittinger C.T."/>
            <person name="Goeker M."/>
            <person name="Salamov A.A."/>
            <person name="Wisecaver J.H."/>
            <person name="Long T.M."/>
            <person name="Calvey C.H."/>
            <person name="Aerts A.L."/>
            <person name="Barry K.W."/>
            <person name="Choi C."/>
            <person name="Clum A."/>
            <person name="Coughlan A.Y."/>
            <person name="Deshpande S."/>
            <person name="Douglass A.P."/>
            <person name="Hanson S.J."/>
            <person name="Klenk H.-P."/>
            <person name="LaButti K.M."/>
            <person name="Lapidus A."/>
            <person name="Lindquist E.A."/>
            <person name="Lipzen A.M."/>
            <person name="Meier-Kolthoff J.P."/>
            <person name="Ohm R.A."/>
            <person name="Otillar R.P."/>
            <person name="Pangilinan J.L."/>
            <person name="Peng Y."/>
            <person name="Rokas A."/>
            <person name="Rosa C.A."/>
            <person name="Scheuner C."/>
            <person name="Sibirny A.A."/>
            <person name="Slot J.C."/>
            <person name="Stielow J.B."/>
            <person name="Sun H."/>
            <person name="Kurtzman C.P."/>
            <person name="Blackwell M."/>
            <person name="Grigoriev I.V."/>
            <person name="Jeffries T.W."/>
        </authorList>
    </citation>
    <scope>NUCLEOTIDE SEQUENCE [LARGE SCALE GENOMIC DNA]</scope>
    <source>
        <strain evidence="12">ATCC 18201 / CBS 1600 / BCRC 20928 / JCM 3617 / NBRC 0987 / NRRL Y-1542</strain>
    </source>
</reference>
<dbReference type="AlphaFoldDB" id="A0A1E4S647"/>
<dbReference type="STRING" id="983966.A0A1E4S647"/>
<comment type="similarity">
    <text evidence="1">Belongs to the AB hydrolase superfamily. AB hydrolase 2 family.</text>
</comment>
<evidence type="ECO:0000256" key="1">
    <source>
        <dbReference type="ARBA" id="ARBA00006499"/>
    </source>
</evidence>
<proteinExistence type="inferred from homology"/>
<sequence length="227" mass="24637">MSLNAVRVASKVPATASVIFFHGLGDSGAGWQFLSDMARRSSDFDHVRFIFPNAPVTPVTVNSGIPMPSWFDIQRFGEWTNNDDVEGYLKSIETVGKYIDEEIAYGIKPERIIVGGFSQGGGLALGTAALSDKKVGAIIALSPATPFFSHLKENKVDVNKYTPVFHGHGTADPVIPIGAGKAISDLFKNHLGFENYDFNTYPGLQHSADPDEIESVLQLIKQIAPKE</sequence>
<evidence type="ECO:0000259" key="10">
    <source>
        <dbReference type="Pfam" id="PF02230"/>
    </source>
</evidence>
<organism evidence="11 12">
    <name type="scientific">Cyberlindnera jadinii (strain ATCC 18201 / CBS 1600 / BCRC 20928 / JCM 3617 / NBRC 0987 / NRRL Y-1542)</name>
    <name type="common">Torula yeast</name>
    <name type="synonym">Candida utilis</name>
    <dbReference type="NCBI Taxonomy" id="983966"/>
    <lineage>
        <taxon>Eukaryota</taxon>
        <taxon>Fungi</taxon>
        <taxon>Dikarya</taxon>
        <taxon>Ascomycota</taxon>
        <taxon>Saccharomycotina</taxon>
        <taxon>Saccharomycetes</taxon>
        <taxon>Phaffomycetales</taxon>
        <taxon>Phaffomycetaceae</taxon>
        <taxon>Cyberlindnera</taxon>
    </lineage>
</organism>
<evidence type="ECO:0000256" key="9">
    <source>
        <dbReference type="ARBA" id="ARBA00047337"/>
    </source>
</evidence>
<dbReference type="GO" id="GO:0052689">
    <property type="term" value="F:carboxylic ester hydrolase activity"/>
    <property type="evidence" value="ECO:0007669"/>
    <property type="project" value="UniProtKB-KW"/>
</dbReference>
<protein>
    <recommendedName>
        <fullName evidence="3">Acyl-protein thioesterase 1</fullName>
        <ecNumber evidence="2">3.1.2.22</ecNumber>
    </recommendedName>
    <alternativeName>
        <fullName evidence="8">Palmitoyl-protein hydrolase</fullName>
    </alternativeName>
</protein>
<dbReference type="InterPro" id="IPR029058">
    <property type="entry name" value="AB_hydrolase_fold"/>
</dbReference>
<gene>
    <name evidence="11" type="ORF">CYBJADRAFT_125136</name>
</gene>
<keyword evidence="5" id="KW-0378">Hydrolase</keyword>
<feature type="domain" description="Phospholipase/carboxylesterase/thioesterase" evidence="10">
    <location>
        <begin position="8"/>
        <end position="221"/>
    </location>
</feature>
<name>A0A1E4S647_CYBJN</name>
<dbReference type="GO" id="GO:0006631">
    <property type="term" value="P:fatty acid metabolic process"/>
    <property type="evidence" value="ECO:0007669"/>
    <property type="project" value="UniProtKB-KW"/>
</dbReference>
<dbReference type="OrthoDB" id="2418081at2759"/>
<dbReference type="RefSeq" id="XP_020072033.1">
    <property type="nucleotide sequence ID" value="XM_020212574.1"/>
</dbReference>
<dbReference type="InterPro" id="IPR050565">
    <property type="entry name" value="LYPA1-2/EST-like"/>
</dbReference>
<dbReference type="GO" id="GO:0008474">
    <property type="term" value="F:palmitoyl-(protein) hydrolase activity"/>
    <property type="evidence" value="ECO:0007669"/>
    <property type="project" value="UniProtKB-EC"/>
</dbReference>
<evidence type="ECO:0000256" key="3">
    <source>
        <dbReference type="ARBA" id="ARBA00014923"/>
    </source>
</evidence>
<comment type="catalytic activity">
    <reaction evidence="9">
        <text>S-hexadecanoyl-L-cysteinyl-[protein] + H2O = L-cysteinyl-[protein] + hexadecanoate + H(+)</text>
        <dbReference type="Rhea" id="RHEA:19233"/>
        <dbReference type="Rhea" id="RHEA-COMP:10131"/>
        <dbReference type="Rhea" id="RHEA-COMP:11032"/>
        <dbReference type="ChEBI" id="CHEBI:7896"/>
        <dbReference type="ChEBI" id="CHEBI:15377"/>
        <dbReference type="ChEBI" id="CHEBI:15378"/>
        <dbReference type="ChEBI" id="CHEBI:29950"/>
        <dbReference type="ChEBI" id="CHEBI:74151"/>
        <dbReference type="EC" id="3.1.2.22"/>
    </reaction>
</comment>
<dbReference type="Pfam" id="PF02230">
    <property type="entry name" value="Abhydrolase_2"/>
    <property type="match status" value="1"/>
</dbReference>
<dbReference type="InterPro" id="IPR003140">
    <property type="entry name" value="PLipase/COase/thioEstase"/>
</dbReference>
<accession>A0A1E4S647</accession>
<dbReference type="Gene3D" id="3.40.50.1820">
    <property type="entry name" value="alpha/beta hydrolase"/>
    <property type="match status" value="1"/>
</dbReference>
<evidence type="ECO:0000256" key="7">
    <source>
        <dbReference type="ARBA" id="ARBA00029392"/>
    </source>
</evidence>
<dbReference type="GO" id="GO:0005737">
    <property type="term" value="C:cytoplasm"/>
    <property type="evidence" value="ECO:0007669"/>
    <property type="project" value="TreeGrafter"/>
</dbReference>
<evidence type="ECO:0000256" key="2">
    <source>
        <dbReference type="ARBA" id="ARBA00012423"/>
    </source>
</evidence>
<evidence type="ECO:0000313" key="11">
    <source>
        <dbReference type="EMBL" id="ODV74994.1"/>
    </source>
</evidence>
<dbReference type="Proteomes" id="UP000094389">
    <property type="component" value="Unassembled WGS sequence"/>
</dbReference>
<evidence type="ECO:0000256" key="6">
    <source>
        <dbReference type="ARBA" id="ARBA00022832"/>
    </source>
</evidence>
<dbReference type="EC" id="3.1.2.22" evidence="2"/>
<keyword evidence="6" id="KW-0276">Fatty acid metabolism</keyword>
<evidence type="ECO:0000256" key="5">
    <source>
        <dbReference type="ARBA" id="ARBA00022801"/>
    </source>
</evidence>
<dbReference type="OMA" id="WYDILAM"/>
<dbReference type="SUPFAM" id="SSF53474">
    <property type="entry name" value="alpha/beta-Hydrolases"/>
    <property type="match status" value="1"/>
</dbReference>
<evidence type="ECO:0000256" key="4">
    <source>
        <dbReference type="ARBA" id="ARBA00022487"/>
    </source>
</evidence>
<dbReference type="GeneID" id="30986970"/>
<dbReference type="PANTHER" id="PTHR10655">
    <property type="entry name" value="LYSOPHOSPHOLIPASE-RELATED"/>
    <property type="match status" value="1"/>
</dbReference>
<evidence type="ECO:0000256" key="8">
    <source>
        <dbReference type="ARBA" id="ARBA00031195"/>
    </source>
</evidence>
<keyword evidence="4" id="KW-0719">Serine esterase</keyword>
<comment type="function">
    <text evidence="7">Hydrolyzes fatty acids from S-acylated cysteine residues in proteins with a strong preference for palmitoylated G-alpha proteins over other acyl substrates. Mediates the deacylation of G-alpha proteins such as GPA1 in vivo, but has weak or no activity toward palmitoylated Ras proteins. Has weak lysophospholipase activity in vitro; however such activity may not exist in vivo.</text>
</comment>
<evidence type="ECO:0000313" key="12">
    <source>
        <dbReference type="Proteomes" id="UP000094389"/>
    </source>
</evidence>